<dbReference type="STRING" id="217031.ABB05_16885"/>
<dbReference type="InterPro" id="IPR027417">
    <property type="entry name" value="P-loop_NTPase"/>
</dbReference>
<reference evidence="2 3" key="1">
    <citation type="submission" date="2015-05" db="EMBL/GenBank/DDBJ databases">
        <title>Comparison of genome.</title>
        <authorList>
            <person name="Zheng Z."/>
            <person name="Sun M."/>
        </authorList>
    </citation>
    <scope>NUCLEOTIDE SEQUENCE [LARGE SCALE GENOMIC DNA]</scope>
    <source>
        <strain evidence="2 3">G25-74</strain>
    </source>
</reference>
<dbReference type="CDD" id="cd00009">
    <property type="entry name" value="AAA"/>
    <property type="match status" value="1"/>
</dbReference>
<comment type="caution">
    <text evidence="2">The sequence shown here is derived from an EMBL/GenBank/DDBJ whole genome shotgun (WGS) entry which is preliminary data.</text>
</comment>
<dbReference type="Pfam" id="PF07319">
    <property type="entry name" value="DnaI_N"/>
    <property type="match status" value="1"/>
</dbReference>
<organism evidence="2 3">
    <name type="scientific">Lederbergia galactosidilytica</name>
    <dbReference type="NCBI Taxonomy" id="217031"/>
    <lineage>
        <taxon>Bacteria</taxon>
        <taxon>Bacillati</taxon>
        <taxon>Bacillota</taxon>
        <taxon>Bacilli</taxon>
        <taxon>Bacillales</taxon>
        <taxon>Bacillaceae</taxon>
        <taxon>Lederbergia</taxon>
    </lineage>
</organism>
<name>A0A177ZJT3_9BACI</name>
<keyword evidence="3" id="KW-1185">Reference proteome</keyword>
<accession>A0A177ZJT3</accession>
<dbReference type="OrthoDB" id="61127at2"/>
<dbReference type="Proteomes" id="UP000077881">
    <property type="component" value="Unassembled WGS sequence"/>
</dbReference>
<dbReference type="InterPro" id="IPR003593">
    <property type="entry name" value="AAA+_ATPase"/>
</dbReference>
<protein>
    <submittedName>
        <fullName evidence="2">Primosomal protein DnaI</fullName>
    </submittedName>
</protein>
<proteinExistence type="predicted"/>
<dbReference type="RefSeq" id="WP_064468568.1">
    <property type="nucleotide sequence ID" value="NZ_LDJR01000057.1"/>
</dbReference>
<dbReference type="PANTHER" id="PTHR30050">
    <property type="entry name" value="CHROMOSOMAL REPLICATION INITIATOR PROTEIN DNAA"/>
    <property type="match status" value="1"/>
</dbReference>
<dbReference type="PATRIC" id="fig|217031.6.peg.3652"/>
<dbReference type="InterPro" id="IPR009928">
    <property type="entry name" value="DnaI_N"/>
</dbReference>
<dbReference type="FunFam" id="3.40.50.300:FF:000880">
    <property type="entry name" value="Primosomal protein DnaI"/>
    <property type="match status" value="1"/>
</dbReference>
<gene>
    <name evidence="2" type="ORF">ABB05_16885</name>
</gene>
<dbReference type="PANTHER" id="PTHR30050:SF8">
    <property type="entry name" value="PRIMOSOMAL PROTEIN DNAI"/>
    <property type="match status" value="1"/>
</dbReference>
<dbReference type="SMART" id="SM00382">
    <property type="entry name" value="AAA"/>
    <property type="match status" value="1"/>
</dbReference>
<dbReference type="AlphaFoldDB" id="A0A177ZJT3"/>
<dbReference type="NCBIfam" id="NF006505">
    <property type="entry name" value="PRK08939.1"/>
    <property type="match status" value="1"/>
</dbReference>
<dbReference type="Pfam" id="PF00308">
    <property type="entry name" value="Bac_DnaA"/>
    <property type="match status" value="1"/>
</dbReference>
<evidence type="ECO:0000259" key="1">
    <source>
        <dbReference type="SMART" id="SM00382"/>
    </source>
</evidence>
<evidence type="ECO:0000313" key="2">
    <source>
        <dbReference type="EMBL" id="OAK68227.1"/>
    </source>
</evidence>
<sequence length="311" mass="36090">MERINRTLGRLSRSPNFQNRYDQLKKEVLSDQDVQAFLQMHQNEMNDRILEQGLMKLHEYVSQTKKCANCSGLNNCHNIMPGYEPVLTLDNGKIDLFYRPCPTKVMEDERRKTERLIKSIYVPKEILQANFADFALDEPSRIDAFEFAEQFASAYQPGMKMKGLYLYGNFGVGKSYLLGAIANQLAQKEISSLIVYVPEFFREMKQSLGDQTMNEKLEVVKKAPILMLDDIGAESMTSWTRDEVLGSILQFRMHEQLPTFFSSNFNFNDLQHHLTYSQRGEEEKMKAARIMERIKYLASPIKLTGTNRRHN</sequence>
<dbReference type="InterPro" id="IPR013317">
    <property type="entry name" value="DnaA_dom"/>
</dbReference>
<feature type="domain" description="AAA+ ATPase" evidence="1">
    <location>
        <begin position="160"/>
        <end position="286"/>
    </location>
</feature>
<evidence type="ECO:0000313" key="3">
    <source>
        <dbReference type="Proteomes" id="UP000077881"/>
    </source>
</evidence>
<dbReference type="EMBL" id="LDJR01000057">
    <property type="protein sequence ID" value="OAK68227.1"/>
    <property type="molecule type" value="Genomic_DNA"/>
</dbReference>
<dbReference type="SUPFAM" id="SSF52540">
    <property type="entry name" value="P-loop containing nucleoside triphosphate hydrolases"/>
    <property type="match status" value="1"/>
</dbReference>
<dbReference type="Gene3D" id="3.40.50.300">
    <property type="entry name" value="P-loop containing nucleotide triphosphate hydrolases"/>
    <property type="match status" value="1"/>
</dbReference>
<dbReference type="GO" id="GO:0006260">
    <property type="term" value="P:DNA replication"/>
    <property type="evidence" value="ECO:0007669"/>
    <property type="project" value="TreeGrafter"/>
</dbReference>